<organism evidence="1">
    <name type="scientific">uncultured prokaryote</name>
    <dbReference type="NCBI Taxonomy" id="198431"/>
    <lineage>
        <taxon>unclassified sequences</taxon>
        <taxon>environmental samples</taxon>
    </lineage>
</organism>
<dbReference type="EMBL" id="LN853293">
    <property type="protein sequence ID" value="CRY95570.1"/>
    <property type="molecule type" value="Genomic_DNA"/>
</dbReference>
<evidence type="ECO:0000313" key="1">
    <source>
        <dbReference type="EMBL" id="CRY95570.1"/>
    </source>
</evidence>
<reference evidence="1" key="2">
    <citation type="submission" date="2015-07" db="EMBL/GenBank/DDBJ databases">
        <title>Plasmids, circular viruses and viroids from rat gut.</title>
        <authorList>
            <person name="Jorgensen T.J."/>
            <person name="Hansen M.A."/>
            <person name="Xu Z."/>
            <person name="Tabak M.A."/>
            <person name="Sorensen S.J."/>
            <person name="Hansen L.H."/>
        </authorList>
    </citation>
    <scope>NUCLEOTIDE SEQUENCE</scope>
    <source>
        <strain evidence="1">RGRH0672</strain>
    </source>
</reference>
<reference evidence="1" key="1">
    <citation type="submission" date="2015-06" db="EMBL/GenBank/DDBJ databases">
        <authorList>
            <person name="Joergensen T."/>
        </authorList>
    </citation>
    <scope>NUCLEOTIDE SEQUENCE</scope>
    <source>
        <strain evidence="1">RGRH0672</strain>
    </source>
</reference>
<dbReference type="AlphaFoldDB" id="A0A0H5Q2H8"/>
<sequence length="74" mass="8274">MAETDYHRKLNEWHLELSIVEQALGRVLFAIEDEEFGAIGHVLKGRLHELVETCPFPPAELVCAQNPGALPILP</sequence>
<protein>
    <submittedName>
        <fullName evidence="1">Uncharacterized protein</fullName>
    </submittedName>
</protein>
<accession>A0A0H5Q2H8</accession>
<proteinExistence type="predicted"/>
<name>A0A0H5Q2H8_9ZZZZ</name>